<evidence type="ECO:0000313" key="1">
    <source>
        <dbReference type="EMBL" id="OQE02716.1"/>
    </source>
</evidence>
<comment type="caution">
    <text evidence="1">The sequence shown here is derived from an EMBL/GenBank/DDBJ whole genome shotgun (WGS) entry which is preliminary data.</text>
</comment>
<dbReference type="Proteomes" id="UP000191518">
    <property type="component" value="Unassembled WGS sequence"/>
</dbReference>
<proteinExistence type="predicted"/>
<dbReference type="AlphaFoldDB" id="A0A1V6RM48"/>
<protein>
    <submittedName>
        <fullName evidence="1">Uncharacterized protein</fullName>
    </submittedName>
</protein>
<reference evidence="2" key="1">
    <citation type="journal article" date="2017" name="Nat. Microbiol.">
        <title>Global analysis of biosynthetic gene clusters reveals vast potential of secondary metabolite production in Penicillium species.</title>
        <authorList>
            <person name="Nielsen J.C."/>
            <person name="Grijseels S."/>
            <person name="Prigent S."/>
            <person name="Ji B."/>
            <person name="Dainat J."/>
            <person name="Nielsen K.F."/>
            <person name="Frisvad J.C."/>
            <person name="Workman M."/>
            <person name="Nielsen J."/>
        </authorList>
    </citation>
    <scope>NUCLEOTIDE SEQUENCE [LARGE SCALE GENOMIC DNA]</scope>
    <source>
        <strain evidence="2">IBT 29486</strain>
    </source>
</reference>
<keyword evidence="2" id="KW-1185">Reference proteome</keyword>
<accession>A0A1V6RM48</accession>
<dbReference type="EMBL" id="MDYP01000039">
    <property type="protein sequence ID" value="OQE02716.1"/>
    <property type="molecule type" value="Genomic_DNA"/>
</dbReference>
<gene>
    <name evidence="1" type="ORF">PENVUL_c039G06299</name>
</gene>
<evidence type="ECO:0000313" key="2">
    <source>
        <dbReference type="Proteomes" id="UP000191518"/>
    </source>
</evidence>
<sequence length="190" mass="21377">MAEGYKRSLWQIAHWLPGYEIPRAYDTITCLQAWEHLHSSTVVSFNAESFHTDILSARASSPVTAYLLREQSPAIPDTFTHVLIVVIVEQEPSNDLSRPVVLTIAAVMVTRLEGEESPECCTIPVLAMTVFEQMKFRFLDAFYSQRGLVIRKTELFDFSTNEQTTKNMSTVLGIMASRQVGDPTDLTTIC</sequence>
<organism evidence="1 2">
    <name type="scientific">Penicillium vulpinum</name>
    <dbReference type="NCBI Taxonomy" id="29845"/>
    <lineage>
        <taxon>Eukaryota</taxon>
        <taxon>Fungi</taxon>
        <taxon>Dikarya</taxon>
        <taxon>Ascomycota</taxon>
        <taxon>Pezizomycotina</taxon>
        <taxon>Eurotiomycetes</taxon>
        <taxon>Eurotiomycetidae</taxon>
        <taxon>Eurotiales</taxon>
        <taxon>Aspergillaceae</taxon>
        <taxon>Penicillium</taxon>
    </lineage>
</organism>
<name>A0A1V6RM48_9EURO</name>
<dbReference type="STRING" id="29845.A0A1V6RM48"/>